<dbReference type="EMBL" id="SAWZ01000004">
    <property type="protein sequence ID" value="RXR05973.1"/>
    <property type="molecule type" value="Genomic_DNA"/>
</dbReference>
<organism evidence="1 2">
    <name type="scientific">Pseudoxanthomonas composti</name>
    <dbReference type="NCBI Taxonomy" id="2137479"/>
    <lineage>
        <taxon>Bacteria</taxon>
        <taxon>Pseudomonadati</taxon>
        <taxon>Pseudomonadota</taxon>
        <taxon>Gammaproteobacteria</taxon>
        <taxon>Lysobacterales</taxon>
        <taxon>Lysobacteraceae</taxon>
        <taxon>Pseudoxanthomonas</taxon>
    </lineage>
</organism>
<gene>
    <name evidence="1" type="ORF">EPA99_08980</name>
</gene>
<dbReference type="AlphaFoldDB" id="A0A4Q1JV88"/>
<evidence type="ECO:0000313" key="2">
    <source>
        <dbReference type="Proteomes" id="UP000289784"/>
    </source>
</evidence>
<accession>A0A4Q1JV88</accession>
<keyword evidence="2" id="KW-1185">Reference proteome</keyword>
<evidence type="ECO:0000313" key="1">
    <source>
        <dbReference type="EMBL" id="RXR05973.1"/>
    </source>
</evidence>
<dbReference type="RefSeq" id="WP_129470885.1">
    <property type="nucleotide sequence ID" value="NZ_SAWZ01000004.1"/>
</dbReference>
<proteinExistence type="predicted"/>
<comment type="caution">
    <text evidence="1">The sequence shown here is derived from an EMBL/GenBank/DDBJ whole genome shotgun (WGS) entry which is preliminary data.</text>
</comment>
<reference evidence="1 2" key="1">
    <citation type="submission" date="2019-01" db="EMBL/GenBank/DDBJ databases">
        <title>Pseudoxanthomonas composti sp. nov., isolated from compost.</title>
        <authorList>
            <person name="Yang G."/>
        </authorList>
    </citation>
    <scope>NUCLEOTIDE SEQUENCE [LARGE SCALE GENOMIC DNA]</scope>
    <source>
        <strain evidence="1 2">GSS15</strain>
    </source>
</reference>
<protein>
    <submittedName>
        <fullName evidence="1">Uncharacterized protein</fullName>
    </submittedName>
</protein>
<dbReference type="Proteomes" id="UP000289784">
    <property type="component" value="Unassembled WGS sequence"/>
</dbReference>
<name>A0A4Q1JV88_9GAMM</name>
<dbReference type="OrthoDB" id="8776148at2"/>
<sequence>MPAISVLLEDEHLATVNTRDYDVVLVSIHGATTDDEFATLDMSGGTYPESGESTHLNWIDSLELQPGQRIEVRLQEEGDTSPQGKTFEELFPGEPLVEKPVDFGATEAIFSELRGKPPRRAQYTFRLLVSSGTAFAGKTSLTDHAFGFSLVWNSYHPQRTSCSLYTCTIDELVSRAPLRHFVREYIQAPSCVSLEVDVEPVAQVGQL</sequence>